<evidence type="ECO:0000313" key="6">
    <source>
        <dbReference type="EMBL" id="CAH3035560.1"/>
    </source>
</evidence>
<dbReference type="Gene3D" id="1.20.1070.10">
    <property type="entry name" value="Rhodopsin 7-helix transmembrane proteins"/>
    <property type="match status" value="1"/>
</dbReference>
<evidence type="ECO:0008006" key="8">
    <source>
        <dbReference type="Google" id="ProtNLM"/>
    </source>
</evidence>
<dbReference type="InterPro" id="IPR000832">
    <property type="entry name" value="GPCR_2_secretin-like"/>
</dbReference>
<protein>
    <recommendedName>
        <fullName evidence="8">G-protein coupled receptors family 2 profile 2 domain-containing protein</fullName>
    </recommendedName>
</protein>
<dbReference type="GO" id="GO:0016020">
    <property type="term" value="C:membrane"/>
    <property type="evidence" value="ECO:0007669"/>
    <property type="project" value="UniProtKB-SubCell"/>
</dbReference>
<feature type="transmembrane region" description="Helical" evidence="5">
    <location>
        <begin position="6"/>
        <end position="31"/>
    </location>
</feature>
<keyword evidence="4 5" id="KW-0472">Membrane</keyword>
<accession>A0AAU9VQK1</accession>
<organism evidence="6 7">
    <name type="scientific">Pocillopora meandrina</name>
    <dbReference type="NCBI Taxonomy" id="46732"/>
    <lineage>
        <taxon>Eukaryota</taxon>
        <taxon>Metazoa</taxon>
        <taxon>Cnidaria</taxon>
        <taxon>Anthozoa</taxon>
        <taxon>Hexacorallia</taxon>
        <taxon>Scleractinia</taxon>
        <taxon>Astrocoeniina</taxon>
        <taxon>Pocilloporidae</taxon>
        <taxon>Pocillopora</taxon>
    </lineage>
</organism>
<name>A0AAU9VQK1_9CNID</name>
<keyword evidence="3 5" id="KW-1133">Transmembrane helix</keyword>
<evidence type="ECO:0000256" key="1">
    <source>
        <dbReference type="ARBA" id="ARBA00004141"/>
    </source>
</evidence>
<keyword evidence="2 5" id="KW-0812">Transmembrane</keyword>
<proteinExistence type="predicted"/>
<dbReference type="PANTHER" id="PTHR45902">
    <property type="entry name" value="LATROPHILIN RECEPTOR-LIKE PROTEIN A"/>
    <property type="match status" value="1"/>
</dbReference>
<evidence type="ECO:0000256" key="4">
    <source>
        <dbReference type="ARBA" id="ARBA00023136"/>
    </source>
</evidence>
<dbReference type="Pfam" id="PF00002">
    <property type="entry name" value="7tm_2"/>
    <property type="match status" value="1"/>
</dbReference>
<sequence>MENGTALLFAVGVPIAFFIFSSFVALTWTAVAIYKVRKVTSQLTNQRGHSSLALLCIKLTCVFGLTWILGFLNSIVKAEATTYLFVIVNSLQGFFIFLTFVAKKRIIALLRGLEIIIMKVDRKTTTL</sequence>
<gene>
    <name evidence="6" type="ORF">PMEA_00016320</name>
</gene>
<dbReference type="Proteomes" id="UP001159428">
    <property type="component" value="Unassembled WGS sequence"/>
</dbReference>
<feature type="transmembrane region" description="Helical" evidence="5">
    <location>
        <begin position="82"/>
        <end position="102"/>
    </location>
</feature>
<comment type="subcellular location">
    <subcellularLocation>
        <location evidence="1">Membrane</location>
        <topology evidence="1">Multi-pass membrane protein</topology>
    </subcellularLocation>
</comment>
<dbReference type="InterPro" id="IPR053231">
    <property type="entry name" value="GPCR_LN-TM7"/>
</dbReference>
<evidence type="ECO:0000256" key="5">
    <source>
        <dbReference type="SAM" id="Phobius"/>
    </source>
</evidence>
<feature type="transmembrane region" description="Helical" evidence="5">
    <location>
        <begin position="52"/>
        <end position="76"/>
    </location>
</feature>
<keyword evidence="7" id="KW-1185">Reference proteome</keyword>
<evidence type="ECO:0000256" key="3">
    <source>
        <dbReference type="ARBA" id="ARBA00022989"/>
    </source>
</evidence>
<evidence type="ECO:0000256" key="2">
    <source>
        <dbReference type="ARBA" id="ARBA00022692"/>
    </source>
</evidence>
<comment type="caution">
    <text evidence="6">The sequence shown here is derived from an EMBL/GenBank/DDBJ whole genome shotgun (WGS) entry which is preliminary data.</text>
</comment>
<reference evidence="6 7" key="1">
    <citation type="submission" date="2022-05" db="EMBL/GenBank/DDBJ databases">
        <authorList>
            <consortium name="Genoscope - CEA"/>
            <person name="William W."/>
        </authorList>
    </citation>
    <scope>NUCLEOTIDE SEQUENCE [LARGE SCALE GENOMIC DNA]</scope>
</reference>
<dbReference type="EMBL" id="CALNXJ010000003">
    <property type="protein sequence ID" value="CAH3035560.1"/>
    <property type="molecule type" value="Genomic_DNA"/>
</dbReference>
<dbReference type="PANTHER" id="PTHR45902:SF4">
    <property type="entry name" value="G-PROTEIN COUPLED RECEPTORS FAMILY 2 PROFILE 2 DOMAIN-CONTAINING PROTEIN"/>
    <property type="match status" value="1"/>
</dbReference>
<evidence type="ECO:0000313" key="7">
    <source>
        <dbReference type="Proteomes" id="UP001159428"/>
    </source>
</evidence>
<dbReference type="GO" id="GO:0004930">
    <property type="term" value="F:G protein-coupled receptor activity"/>
    <property type="evidence" value="ECO:0007669"/>
    <property type="project" value="InterPro"/>
</dbReference>
<dbReference type="AlphaFoldDB" id="A0AAU9VQK1"/>